<protein>
    <submittedName>
        <fullName evidence="1">Uncharacterized protein</fullName>
    </submittedName>
</protein>
<accession>A0ABM8Q5L6</accession>
<name>A0ABM8Q5L6_9BACT</name>
<dbReference type="EMBL" id="CAJHOF010000006">
    <property type="protein sequence ID" value="CAD7288117.1"/>
    <property type="molecule type" value="Genomic_DNA"/>
</dbReference>
<gene>
    <name evidence="1" type="ORF">LMG7974_00842</name>
</gene>
<reference evidence="1 2" key="1">
    <citation type="submission" date="2020-11" db="EMBL/GenBank/DDBJ databases">
        <authorList>
            <person name="Peeters C."/>
        </authorList>
    </citation>
    <scope>NUCLEOTIDE SEQUENCE [LARGE SCALE GENOMIC DNA]</scope>
    <source>
        <strain evidence="1 2">LMG 7974</strain>
    </source>
</reference>
<comment type="caution">
    <text evidence="1">The sequence shown here is derived from an EMBL/GenBank/DDBJ whole genome shotgun (WGS) entry which is preliminary data.</text>
</comment>
<dbReference type="Proteomes" id="UP000789803">
    <property type="component" value="Unassembled WGS sequence"/>
</dbReference>
<keyword evidence="2" id="KW-1185">Reference proteome</keyword>
<evidence type="ECO:0000313" key="2">
    <source>
        <dbReference type="Proteomes" id="UP000789803"/>
    </source>
</evidence>
<dbReference type="RefSeq" id="WP_229932651.1">
    <property type="nucleotide sequence ID" value="NZ_CAJHOF010000006.1"/>
</dbReference>
<evidence type="ECO:0000313" key="1">
    <source>
        <dbReference type="EMBL" id="CAD7288117.1"/>
    </source>
</evidence>
<proteinExistence type="predicted"/>
<sequence length="315" mass="35114">MINGISGFNTNLAQSLQTNKHENNSAINTNSLKEISNNQAAQNDNHISSTIKELKDDEPIKFGGVFSLSGQTLKGEISTWGKLMGSDNSMSKKEINELKSFVNQTKALGFGRLYDEILGKQPTDVDAFAKKYASSNLGLGFNSNEEGFGILDKAQSIDEFKDAWLDYSIRKYLGEREGVESITIGKDNIAILANKNKPPVEFKTLGGINYEDAESRAKFMGLIKAGMKNGAEFQDVVKKVISLYNTTDTQKLDENSTFTAITGKSKNSKTYDINKDEKFTYLQRLLKLEQEKGIDVLRLMQKLEEKGEKMLDKRA</sequence>
<organism evidence="1 2">
    <name type="scientific">Campylobacter majalis</name>
    <dbReference type="NCBI Taxonomy" id="2790656"/>
    <lineage>
        <taxon>Bacteria</taxon>
        <taxon>Pseudomonadati</taxon>
        <taxon>Campylobacterota</taxon>
        <taxon>Epsilonproteobacteria</taxon>
        <taxon>Campylobacterales</taxon>
        <taxon>Campylobacteraceae</taxon>
        <taxon>Campylobacter</taxon>
    </lineage>
</organism>